<dbReference type="InterPro" id="IPR001789">
    <property type="entry name" value="Sig_transdc_resp-reg_receiver"/>
</dbReference>
<protein>
    <submittedName>
        <fullName evidence="5">Response regulator</fullName>
    </submittedName>
</protein>
<dbReference type="PANTHER" id="PTHR45228:SF5">
    <property type="entry name" value="CYCLIC DI-GMP PHOSPHODIESTERASE VC_1348-RELATED"/>
    <property type="match status" value="1"/>
</dbReference>
<comment type="caution">
    <text evidence="5">The sequence shown here is derived from an EMBL/GenBank/DDBJ whole genome shotgun (WGS) entry which is preliminary data.</text>
</comment>
<dbReference type="RefSeq" id="WP_203570561.1">
    <property type="nucleotide sequence ID" value="NZ_WOFE01000002.1"/>
</dbReference>
<dbReference type="Proteomes" id="UP001195660">
    <property type="component" value="Unassembled WGS sequence"/>
</dbReference>
<keyword evidence="6" id="KW-1185">Reference proteome</keyword>
<organism evidence="5 6">
    <name type="scientific">Deefgea chitinilytica</name>
    <dbReference type="NCBI Taxonomy" id="570276"/>
    <lineage>
        <taxon>Bacteria</taxon>
        <taxon>Pseudomonadati</taxon>
        <taxon>Pseudomonadota</taxon>
        <taxon>Betaproteobacteria</taxon>
        <taxon>Neisseriales</taxon>
        <taxon>Chitinibacteraceae</taxon>
        <taxon>Deefgea</taxon>
    </lineage>
</organism>
<dbReference type="EMBL" id="WOFE01000002">
    <property type="protein sequence ID" value="MBM5571238.1"/>
    <property type="molecule type" value="Genomic_DNA"/>
</dbReference>
<dbReference type="PANTHER" id="PTHR45228">
    <property type="entry name" value="CYCLIC DI-GMP PHOSPHODIESTERASE TM_0186-RELATED"/>
    <property type="match status" value="1"/>
</dbReference>
<dbReference type="Gene3D" id="3.40.50.2300">
    <property type="match status" value="1"/>
</dbReference>
<dbReference type="InterPro" id="IPR006675">
    <property type="entry name" value="HDIG_dom"/>
</dbReference>
<proteinExistence type="predicted"/>
<dbReference type="InterPro" id="IPR011006">
    <property type="entry name" value="CheY-like_superfamily"/>
</dbReference>
<dbReference type="InterPro" id="IPR006674">
    <property type="entry name" value="HD_domain"/>
</dbReference>
<name>A0ABS2CCQ7_9NEIS</name>
<evidence type="ECO:0000313" key="6">
    <source>
        <dbReference type="Proteomes" id="UP001195660"/>
    </source>
</evidence>
<dbReference type="PROSITE" id="PS50110">
    <property type="entry name" value="RESPONSE_REGULATORY"/>
    <property type="match status" value="1"/>
</dbReference>
<keyword evidence="1" id="KW-0597">Phosphoprotein</keyword>
<reference evidence="5 6" key="1">
    <citation type="submission" date="2019-11" db="EMBL/GenBank/DDBJ databases">
        <title>Novel Deefgea species.</title>
        <authorList>
            <person name="Han J.-H."/>
        </authorList>
    </citation>
    <scope>NUCLEOTIDE SEQUENCE [LARGE SCALE GENOMIC DNA]</scope>
    <source>
        <strain evidence="5 6">LMG 24817</strain>
    </source>
</reference>
<dbReference type="Pfam" id="PF13487">
    <property type="entry name" value="HD_5"/>
    <property type="match status" value="1"/>
</dbReference>
<dbReference type="NCBIfam" id="TIGR00277">
    <property type="entry name" value="HDIG"/>
    <property type="match status" value="1"/>
</dbReference>
<dbReference type="PROSITE" id="PS51831">
    <property type="entry name" value="HD"/>
    <property type="match status" value="1"/>
</dbReference>
<dbReference type="InterPro" id="IPR037522">
    <property type="entry name" value="HD_GYP_dom"/>
</dbReference>
<dbReference type="PROSITE" id="PS51832">
    <property type="entry name" value="HD_GYP"/>
    <property type="match status" value="1"/>
</dbReference>
<dbReference type="CDD" id="cd00077">
    <property type="entry name" value="HDc"/>
    <property type="match status" value="1"/>
</dbReference>
<evidence type="ECO:0000313" key="5">
    <source>
        <dbReference type="EMBL" id="MBM5571238.1"/>
    </source>
</evidence>
<evidence type="ECO:0000259" key="4">
    <source>
        <dbReference type="PROSITE" id="PS51832"/>
    </source>
</evidence>
<dbReference type="InterPro" id="IPR003607">
    <property type="entry name" value="HD/PDEase_dom"/>
</dbReference>
<dbReference type="SMART" id="SM00471">
    <property type="entry name" value="HDc"/>
    <property type="match status" value="1"/>
</dbReference>
<feature type="domain" description="Response regulatory" evidence="2">
    <location>
        <begin position="20"/>
        <end position="136"/>
    </location>
</feature>
<sequence>MNAAIKQTESSLNRSSDLPTILVVDDEPTNISVLAAILKPQYRVRAARSGPEALRAISSMPTPDLVLLDIMMPDMDGYAVLQALRQQNISKTIPVIFVTAMNSLENEAEGLEHGAVDYITKPVTAPILLARVSTQLELKAMRDHLAQANNLLELQVAQRTQALRQALEQNETAHAALKKTYFSTLLAINSMAELRGGGIGEHSRRVADLARQVARKMDLSDDEVQDVFIAALLHDIGKVSFPDSLFNKSLNTLNSSELSIYRRHSVQGANIVRQIKSLNHIAEMIQDHHEYFDGTGFPAGKSGLNIPLGARIIAAVSDYDDFRTGALTTRPMNARDCHGYFLENRGRRYDPCVIDCLEPYIAQDSATEIDEVRISAKYLQEGMLLSKDVMHPDGFLLLSKSTLLNRTLIDQLVLVEKQAATTLSIYVIKERPTRTSHKGNESTSTAVKRG</sequence>
<dbReference type="SUPFAM" id="SSF52172">
    <property type="entry name" value="CheY-like"/>
    <property type="match status" value="1"/>
</dbReference>
<dbReference type="SUPFAM" id="SSF109604">
    <property type="entry name" value="HD-domain/PDEase-like"/>
    <property type="match status" value="1"/>
</dbReference>
<feature type="domain" description="HD-GYP" evidence="4">
    <location>
        <begin position="177"/>
        <end position="373"/>
    </location>
</feature>
<feature type="modified residue" description="4-aspartylphosphate" evidence="1">
    <location>
        <position position="69"/>
    </location>
</feature>
<evidence type="ECO:0000259" key="3">
    <source>
        <dbReference type="PROSITE" id="PS51831"/>
    </source>
</evidence>
<dbReference type="Gene3D" id="1.10.3210.10">
    <property type="entry name" value="Hypothetical protein af1432"/>
    <property type="match status" value="1"/>
</dbReference>
<feature type="domain" description="HD" evidence="3">
    <location>
        <begin position="199"/>
        <end position="322"/>
    </location>
</feature>
<dbReference type="Pfam" id="PF00072">
    <property type="entry name" value="Response_reg"/>
    <property type="match status" value="1"/>
</dbReference>
<dbReference type="SMART" id="SM00448">
    <property type="entry name" value="REC"/>
    <property type="match status" value="1"/>
</dbReference>
<evidence type="ECO:0000259" key="2">
    <source>
        <dbReference type="PROSITE" id="PS50110"/>
    </source>
</evidence>
<evidence type="ECO:0000256" key="1">
    <source>
        <dbReference type="PROSITE-ProRule" id="PRU00169"/>
    </source>
</evidence>
<gene>
    <name evidence="5" type="ORF">GM173_06550</name>
</gene>
<dbReference type="InterPro" id="IPR052020">
    <property type="entry name" value="Cyclic_di-GMP/3'3'-cGAMP_PDE"/>
</dbReference>
<accession>A0ABS2CCQ7</accession>